<dbReference type="InterPro" id="IPR008906">
    <property type="entry name" value="HATC_C_dom"/>
</dbReference>
<dbReference type="Pfam" id="PF05699">
    <property type="entry name" value="Dimer_Tnp_hAT"/>
    <property type="match status" value="1"/>
</dbReference>
<dbReference type="EMBL" id="JAINUF010000011">
    <property type="protein sequence ID" value="KAJ8346710.1"/>
    <property type="molecule type" value="Genomic_DNA"/>
</dbReference>
<evidence type="ECO:0000313" key="3">
    <source>
        <dbReference type="Proteomes" id="UP001152622"/>
    </source>
</evidence>
<protein>
    <recommendedName>
        <fullName evidence="1">HAT C-terminal dimerisation domain-containing protein</fullName>
    </recommendedName>
</protein>
<keyword evidence="3" id="KW-1185">Reference proteome</keyword>
<dbReference type="GO" id="GO:0046983">
    <property type="term" value="F:protein dimerization activity"/>
    <property type="evidence" value="ECO:0007669"/>
    <property type="project" value="InterPro"/>
</dbReference>
<name>A0A9Q1EX56_SYNKA</name>
<sequence length="264" mass="30007">MCRSGADAADSSDEDEATLSECFLLLMHNVMQEFDSAIRKLENESATLLDAHGVMSRLRSQLISRRADRFYGSKTKQAFRKLSAREQTEFATLANRFFEKAVLYLEANFDFEGPVMANASCLRLSGPMEWDALQRLADKLALGIDEDKLYQDYTVLNAVFKSIPEELEPDKKWAFLFKKEKEATELLKVVSFLLSVPVSNAYAERVFSHMEDVWSDKRNRTAADRVQSECCIRVRQCIQKGRAADRVQSECNCVRVRRGAGDCA</sequence>
<dbReference type="Proteomes" id="UP001152622">
    <property type="component" value="Chromosome 11"/>
</dbReference>
<gene>
    <name evidence="2" type="ORF">SKAU_G00281110</name>
</gene>
<dbReference type="OrthoDB" id="8912638at2759"/>
<comment type="caution">
    <text evidence="2">The sequence shown here is derived from an EMBL/GenBank/DDBJ whole genome shotgun (WGS) entry which is preliminary data.</text>
</comment>
<evidence type="ECO:0000259" key="1">
    <source>
        <dbReference type="Pfam" id="PF05699"/>
    </source>
</evidence>
<accession>A0A9Q1EX56</accession>
<reference evidence="2" key="1">
    <citation type="journal article" date="2023" name="Science">
        <title>Genome structures resolve the early diversification of teleost fishes.</title>
        <authorList>
            <person name="Parey E."/>
            <person name="Louis A."/>
            <person name="Montfort J."/>
            <person name="Bouchez O."/>
            <person name="Roques C."/>
            <person name="Iampietro C."/>
            <person name="Lluch J."/>
            <person name="Castinel A."/>
            <person name="Donnadieu C."/>
            <person name="Desvignes T."/>
            <person name="Floi Bucao C."/>
            <person name="Jouanno E."/>
            <person name="Wen M."/>
            <person name="Mejri S."/>
            <person name="Dirks R."/>
            <person name="Jansen H."/>
            <person name="Henkel C."/>
            <person name="Chen W.J."/>
            <person name="Zahm M."/>
            <person name="Cabau C."/>
            <person name="Klopp C."/>
            <person name="Thompson A.W."/>
            <person name="Robinson-Rechavi M."/>
            <person name="Braasch I."/>
            <person name="Lecointre G."/>
            <person name="Bobe J."/>
            <person name="Postlethwait J.H."/>
            <person name="Berthelot C."/>
            <person name="Roest Crollius H."/>
            <person name="Guiguen Y."/>
        </authorList>
    </citation>
    <scope>NUCLEOTIDE SEQUENCE</scope>
    <source>
        <strain evidence="2">WJC10195</strain>
    </source>
</reference>
<feature type="domain" description="HAT C-terminal dimerisation" evidence="1">
    <location>
        <begin position="165"/>
        <end position="233"/>
    </location>
</feature>
<organism evidence="2 3">
    <name type="scientific">Synaphobranchus kaupii</name>
    <name type="common">Kaup's arrowtooth eel</name>
    <dbReference type="NCBI Taxonomy" id="118154"/>
    <lineage>
        <taxon>Eukaryota</taxon>
        <taxon>Metazoa</taxon>
        <taxon>Chordata</taxon>
        <taxon>Craniata</taxon>
        <taxon>Vertebrata</taxon>
        <taxon>Euteleostomi</taxon>
        <taxon>Actinopterygii</taxon>
        <taxon>Neopterygii</taxon>
        <taxon>Teleostei</taxon>
        <taxon>Anguilliformes</taxon>
        <taxon>Synaphobranchidae</taxon>
        <taxon>Synaphobranchus</taxon>
    </lineage>
</organism>
<proteinExistence type="predicted"/>
<evidence type="ECO:0000313" key="2">
    <source>
        <dbReference type="EMBL" id="KAJ8346710.1"/>
    </source>
</evidence>
<dbReference type="AlphaFoldDB" id="A0A9Q1EX56"/>